<organism evidence="3 4">
    <name type="scientific">Polypedilum vanderplanki</name>
    <name type="common">Sleeping chironomid midge</name>
    <dbReference type="NCBI Taxonomy" id="319348"/>
    <lineage>
        <taxon>Eukaryota</taxon>
        <taxon>Metazoa</taxon>
        <taxon>Ecdysozoa</taxon>
        <taxon>Arthropoda</taxon>
        <taxon>Hexapoda</taxon>
        <taxon>Insecta</taxon>
        <taxon>Pterygota</taxon>
        <taxon>Neoptera</taxon>
        <taxon>Endopterygota</taxon>
        <taxon>Diptera</taxon>
        <taxon>Nematocera</taxon>
        <taxon>Chironomoidea</taxon>
        <taxon>Chironomidae</taxon>
        <taxon>Chironominae</taxon>
        <taxon>Polypedilum</taxon>
        <taxon>Polypedilum</taxon>
    </lineage>
</organism>
<accession>A0A9J6C0P6</accession>
<evidence type="ECO:0000313" key="3">
    <source>
        <dbReference type="EMBL" id="KAG5675480.1"/>
    </source>
</evidence>
<reference evidence="3" key="1">
    <citation type="submission" date="2021-03" db="EMBL/GenBank/DDBJ databases">
        <title>Chromosome level genome of the anhydrobiotic midge Polypedilum vanderplanki.</title>
        <authorList>
            <person name="Yoshida Y."/>
            <person name="Kikawada T."/>
            <person name="Gusev O."/>
        </authorList>
    </citation>
    <scope>NUCLEOTIDE SEQUENCE</scope>
    <source>
        <strain evidence="3">NIAS01</strain>
        <tissue evidence="3">Whole body or cell culture</tissue>
    </source>
</reference>
<evidence type="ECO:0000313" key="4">
    <source>
        <dbReference type="Proteomes" id="UP001107558"/>
    </source>
</evidence>
<evidence type="ECO:0000259" key="2">
    <source>
        <dbReference type="PROSITE" id="PS50041"/>
    </source>
</evidence>
<dbReference type="SUPFAM" id="SSF56436">
    <property type="entry name" value="C-type lectin-like"/>
    <property type="match status" value="1"/>
</dbReference>
<evidence type="ECO:0000256" key="1">
    <source>
        <dbReference type="SAM" id="SignalP"/>
    </source>
</evidence>
<name>A0A9J6C0P6_POLVA</name>
<dbReference type="AlphaFoldDB" id="A0A9J6C0P6"/>
<dbReference type="InterPro" id="IPR016186">
    <property type="entry name" value="C-type_lectin-like/link_sf"/>
</dbReference>
<dbReference type="PROSITE" id="PS50041">
    <property type="entry name" value="C_TYPE_LECTIN_2"/>
    <property type="match status" value="1"/>
</dbReference>
<keyword evidence="4" id="KW-1185">Reference proteome</keyword>
<proteinExistence type="predicted"/>
<dbReference type="Gene3D" id="3.10.100.10">
    <property type="entry name" value="Mannose-Binding Protein A, subunit A"/>
    <property type="match status" value="1"/>
</dbReference>
<sequence length="171" mass="19922">MNFLLLILITSIFYNTITCNELAFVNIGSVNVLKDGIEMYKKTFFLPKFFKSEWKLSASVCRSFDLEFATLHTRQEFDALVPMLRNNSNLLTTWTFINIMTLTPLSATDWYWVSTQRKIDYVIPWCHYQPDGEVEWCMSLAPAPGNTYCFNDHGCHYPEPFLCEKIESLLS</sequence>
<dbReference type="EMBL" id="JADBJN010000002">
    <property type="protein sequence ID" value="KAG5675480.1"/>
    <property type="molecule type" value="Genomic_DNA"/>
</dbReference>
<dbReference type="Proteomes" id="UP001107558">
    <property type="component" value="Chromosome 2"/>
</dbReference>
<comment type="caution">
    <text evidence="3">The sequence shown here is derived from an EMBL/GenBank/DDBJ whole genome shotgun (WGS) entry which is preliminary data.</text>
</comment>
<dbReference type="InterPro" id="IPR001304">
    <property type="entry name" value="C-type_lectin-like"/>
</dbReference>
<feature type="signal peptide" evidence="1">
    <location>
        <begin position="1"/>
        <end position="19"/>
    </location>
</feature>
<feature type="chain" id="PRO_5039928486" description="C-type lectin domain-containing protein" evidence="1">
    <location>
        <begin position="20"/>
        <end position="171"/>
    </location>
</feature>
<gene>
    <name evidence="3" type="ORF">PVAND_005381</name>
</gene>
<dbReference type="InterPro" id="IPR016187">
    <property type="entry name" value="CTDL_fold"/>
</dbReference>
<protein>
    <recommendedName>
        <fullName evidence="2">C-type lectin domain-containing protein</fullName>
    </recommendedName>
</protein>
<feature type="domain" description="C-type lectin" evidence="2">
    <location>
        <begin position="39"/>
        <end position="164"/>
    </location>
</feature>
<keyword evidence="1" id="KW-0732">Signal</keyword>
<dbReference type="OrthoDB" id="6340082at2759"/>